<dbReference type="Gene3D" id="3.40.50.1980">
    <property type="entry name" value="Nitrogenase molybdenum iron protein domain"/>
    <property type="match status" value="2"/>
</dbReference>
<keyword evidence="8 16" id="KW-0732">Signal</keyword>
<gene>
    <name evidence="18" type="ORF">SAMN02746066_02654</name>
</gene>
<keyword evidence="10" id="KW-0472">Membrane</keyword>
<evidence type="ECO:0000256" key="7">
    <source>
        <dbReference type="ARBA" id="ARBA00022723"/>
    </source>
</evidence>
<dbReference type="GO" id="GO:0016020">
    <property type="term" value="C:membrane"/>
    <property type="evidence" value="ECO:0007669"/>
    <property type="project" value="InterPro"/>
</dbReference>
<evidence type="ECO:0000313" key="19">
    <source>
        <dbReference type="Proteomes" id="UP000184038"/>
    </source>
</evidence>
<evidence type="ECO:0000256" key="11">
    <source>
        <dbReference type="ARBA" id="ARBA00023139"/>
    </source>
</evidence>
<protein>
    <recommendedName>
        <fullName evidence="3">High-affinity heme uptake system protein IsdE</fullName>
    </recommendedName>
    <alternativeName>
        <fullName evidence="14">Iron-regulated surface determinant protein E</fullName>
    </alternativeName>
    <alternativeName>
        <fullName evidence="13">Staphylococcal iron-regulated protein F</fullName>
    </alternativeName>
</protein>
<evidence type="ECO:0000256" key="4">
    <source>
        <dbReference type="ARBA" id="ARBA00022448"/>
    </source>
</evidence>
<dbReference type="InterPro" id="IPR002491">
    <property type="entry name" value="ABC_transptr_periplasmic_BD"/>
</dbReference>
<keyword evidence="6" id="KW-0349">Heme</keyword>
<accession>A0A1M7KBY3</accession>
<sequence length="327" mass="35207">MKLKRVIALGLVLGMSVLAVGCGKKEKANEDATSNATEAVDETEDTANKQEENAETNEQSDTTDSSDSVTEERVVASSVAVVQILDALSVPMVGVPTSSYELPESVADVTRIGSAMSPDMEVIASLEPTVVVSVDSLSEDLKSQFDSLKIDSEFVNLNSYDGVKEAIKSLGERFGVNEKAEALVASFEERENDIQKSIEGKEGPSVLIIFGAGSSFMVASEDSYVGNLASIVGAKNILTDAPSSFSPIDMEYLADKNPDFILFMAHANPEESLEAFNQEFEKNKAWQNFDAVKNGNVVALETEYFGMSANLYAVDAMEKLVDILYGE</sequence>
<feature type="signal peptide" evidence="16">
    <location>
        <begin position="1"/>
        <end position="19"/>
    </location>
</feature>
<organism evidence="18 19">
    <name type="scientific">Anaerosporobacter mobilis DSM 15930</name>
    <dbReference type="NCBI Taxonomy" id="1120996"/>
    <lineage>
        <taxon>Bacteria</taxon>
        <taxon>Bacillati</taxon>
        <taxon>Bacillota</taxon>
        <taxon>Clostridia</taxon>
        <taxon>Lachnospirales</taxon>
        <taxon>Lachnospiraceae</taxon>
        <taxon>Anaerosporobacter</taxon>
    </lineage>
</organism>
<keyword evidence="7" id="KW-0479">Metal-binding</keyword>
<dbReference type="PROSITE" id="PS51257">
    <property type="entry name" value="PROKAR_LIPOPROTEIN"/>
    <property type="match status" value="1"/>
</dbReference>
<comment type="cofactor">
    <cofactor evidence="1">
        <name>heme b</name>
        <dbReference type="ChEBI" id="CHEBI:60344"/>
    </cofactor>
</comment>
<dbReference type="GO" id="GO:0071281">
    <property type="term" value="P:cellular response to iron ion"/>
    <property type="evidence" value="ECO:0007669"/>
    <property type="project" value="TreeGrafter"/>
</dbReference>
<evidence type="ECO:0000256" key="15">
    <source>
        <dbReference type="SAM" id="MobiDB-lite"/>
    </source>
</evidence>
<evidence type="ECO:0000256" key="1">
    <source>
        <dbReference type="ARBA" id="ARBA00001970"/>
    </source>
</evidence>
<feature type="compositionally biased region" description="Low complexity" evidence="15">
    <location>
        <begin position="56"/>
        <end position="68"/>
    </location>
</feature>
<dbReference type="NCBIfam" id="NF038402">
    <property type="entry name" value="TroA_like"/>
    <property type="match status" value="1"/>
</dbReference>
<dbReference type="InterPro" id="IPR050902">
    <property type="entry name" value="ABC_Transporter_SBP"/>
</dbReference>
<evidence type="ECO:0000259" key="17">
    <source>
        <dbReference type="PROSITE" id="PS50983"/>
    </source>
</evidence>
<keyword evidence="5" id="KW-1003">Cell membrane</keyword>
<feature type="region of interest" description="Disordered" evidence="15">
    <location>
        <begin position="25"/>
        <end position="71"/>
    </location>
</feature>
<dbReference type="PANTHER" id="PTHR30535">
    <property type="entry name" value="VITAMIN B12-BINDING PROTEIN"/>
    <property type="match status" value="1"/>
</dbReference>
<evidence type="ECO:0000256" key="10">
    <source>
        <dbReference type="ARBA" id="ARBA00023136"/>
    </source>
</evidence>
<evidence type="ECO:0000256" key="5">
    <source>
        <dbReference type="ARBA" id="ARBA00022475"/>
    </source>
</evidence>
<dbReference type="GO" id="GO:0015886">
    <property type="term" value="P:heme transport"/>
    <property type="evidence" value="ECO:0007669"/>
    <property type="project" value="InterPro"/>
</dbReference>
<feature type="chain" id="PRO_5039275700" description="High-affinity heme uptake system protein IsdE" evidence="16">
    <location>
        <begin position="20"/>
        <end position="327"/>
    </location>
</feature>
<feature type="domain" description="Fe/B12 periplasmic-binding" evidence="17">
    <location>
        <begin position="73"/>
        <end position="327"/>
    </location>
</feature>
<dbReference type="RefSeq" id="WP_073288461.1">
    <property type="nucleotide sequence ID" value="NZ_FRCP01000013.1"/>
</dbReference>
<comment type="similarity">
    <text evidence="2">Belongs to the bacterial solute-binding protein 8 family.</text>
</comment>
<dbReference type="OrthoDB" id="66025at2"/>
<evidence type="ECO:0000256" key="12">
    <source>
        <dbReference type="ARBA" id="ARBA00023288"/>
    </source>
</evidence>
<evidence type="ECO:0000256" key="2">
    <source>
        <dbReference type="ARBA" id="ARBA00008814"/>
    </source>
</evidence>
<evidence type="ECO:0000313" key="18">
    <source>
        <dbReference type="EMBL" id="SHM62681.1"/>
    </source>
</evidence>
<keyword evidence="12" id="KW-0449">Lipoprotein</keyword>
<dbReference type="GO" id="GO:0020037">
    <property type="term" value="F:heme binding"/>
    <property type="evidence" value="ECO:0007669"/>
    <property type="project" value="InterPro"/>
</dbReference>
<keyword evidence="9" id="KW-0408">Iron</keyword>
<dbReference type="GO" id="GO:0046872">
    <property type="term" value="F:metal ion binding"/>
    <property type="evidence" value="ECO:0007669"/>
    <property type="project" value="UniProtKB-KW"/>
</dbReference>
<evidence type="ECO:0000256" key="14">
    <source>
        <dbReference type="ARBA" id="ARBA00031463"/>
    </source>
</evidence>
<dbReference type="SUPFAM" id="SSF53807">
    <property type="entry name" value="Helical backbone' metal receptor"/>
    <property type="match status" value="1"/>
</dbReference>
<dbReference type="PROSITE" id="PS50983">
    <property type="entry name" value="FE_B12_PBP"/>
    <property type="match status" value="1"/>
</dbReference>
<keyword evidence="4" id="KW-0813">Transport</keyword>
<keyword evidence="19" id="KW-1185">Reference proteome</keyword>
<evidence type="ECO:0000256" key="8">
    <source>
        <dbReference type="ARBA" id="ARBA00022729"/>
    </source>
</evidence>
<keyword evidence="11" id="KW-0564">Palmitate</keyword>
<dbReference type="PANTHER" id="PTHR30535:SF36">
    <property type="entry name" value="HIGH-AFFINITY HEME UPTAKE SYSTEM PROTEIN ISDE"/>
    <property type="match status" value="1"/>
</dbReference>
<name>A0A1M7KBY3_9FIRM</name>
<dbReference type="InterPro" id="IPR054828">
    <property type="entry name" value="Vit_B12_bind_prot"/>
</dbReference>
<evidence type="ECO:0000256" key="6">
    <source>
        <dbReference type="ARBA" id="ARBA00022617"/>
    </source>
</evidence>
<reference evidence="18 19" key="1">
    <citation type="submission" date="2016-11" db="EMBL/GenBank/DDBJ databases">
        <authorList>
            <person name="Jaros S."/>
            <person name="Januszkiewicz K."/>
            <person name="Wedrychowicz H."/>
        </authorList>
    </citation>
    <scope>NUCLEOTIDE SEQUENCE [LARGE SCALE GENOMIC DNA]</scope>
    <source>
        <strain evidence="18 19">DSM 15930</strain>
    </source>
</reference>
<evidence type="ECO:0000256" key="9">
    <source>
        <dbReference type="ARBA" id="ARBA00023004"/>
    </source>
</evidence>
<dbReference type="AlphaFoldDB" id="A0A1M7KBY3"/>
<evidence type="ECO:0000256" key="3">
    <source>
        <dbReference type="ARBA" id="ARBA00015862"/>
    </source>
</evidence>
<dbReference type="Pfam" id="PF01497">
    <property type="entry name" value="Peripla_BP_2"/>
    <property type="match status" value="1"/>
</dbReference>
<dbReference type="STRING" id="1120996.SAMN02746066_02654"/>
<dbReference type="Proteomes" id="UP000184038">
    <property type="component" value="Unassembled WGS sequence"/>
</dbReference>
<proteinExistence type="inferred from homology"/>
<dbReference type="InterPro" id="IPR019957">
    <property type="entry name" value="ABC_transptr_haem-bd_IsdE"/>
</dbReference>
<evidence type="ECO:0000256" key="16">
    <source>
        <dbReference type="SAM" id="SignalP"/>
    </source>
</evidence>
<dbReference type="EMBL" id="FRCP01000013">
    <property type="protein sequence ID" value="SHM62681.1"/>
    <property type="molecule type" value="Genomic_DNA"/>
</dbReference>
<evidence type="ECO:0000256" key="13">
    <source>
        <dbReference type="ARBA" id="ARBA00031148"/>
    </source>
</evidence>
<dbReference type="NCBIfam" id="TIGR03659">
    <property type="entry name" value="IsdE"/>
    <property type="match status" value="1"/>
</dbReference>